<proteinExistence type="predicted"/>
<organism evidence="2 3">
    <name type="scientific">Zymoseptoria tritici (strain CBS 115943 / IPO323)</name>
    <name type="common">Speckled leaf blotch fungus</name>
    <name type="synonym">Septoria tritici</name>
    <dbReference type="NCBI Taxonomy" id="336722"/>
    <lineage>
        <taxon>Eukaryota</taxon>
        <taxon>Fungi</taxon>
        <taxon>Dikarya</taxon>
        <taxon>Ascomycota</taxon>
        <taxon>Pezizomycotina</taxon>
        <taxon>Dothideomycetes</taxon>
        <taxon>Dothideomycetidae</taxon>
        <taxon>Mycosphaerellales</taxon>
        <taxon>Mycosphaerellaceae</taxon>
        <taxon>Zymoseptoria</taxon>
    </lineage>
</organism>
<feature type="coiled-coil region" evidence="1">
    <location>
        <begin position="212"/>
        <end position="239"/>
    </location>
</feature>
<evidence type="ECO:0000313" key="2">
    <source>
        <dbReference type="EMBL" id="EGP83693.1"/>
    </source>
</evidence>
<dbReference type="OMA" id="SAHIDRM"/>
<name>F9XMI3_ZYMTI</name>
<dbReference type="Proteomes" id="UP000008062">
    <property type="component" value="Chromosome 11"/>
</dbReference>
<dbReference type="KEGG" id="ztr:MYCGRDRAFT_96477"/>
<gene>
    <name evidence="2" type="ORF">MYCGRDRAFT_96477</name>
</gene>
<dbReference type="OrthoDB" id="10384084at2759"/>
<evidence type="ECO:0000256" key="1">
    <source>
        <dbReference type="SAM" id="Coils"/>
    </source>
</evidence>
<dbReference type="GeneID" id="13396359"/>
<evidence type="ECO:0000313" key="3">
    <source>
        <dbReference type="Proteomes" id="UP000008062"/>
    </source>
</evidence>
<feature type="coiled-coil region" evidence="1">
    <location>
        <begin position="288"/>
        <end position="368"/>
    </location>
</feature>
<keyword evidence="3" id="KW-1185">Reference proteome</keyword>
<sequence length="788" mass="88975">MERVAEGIHPHGLPLSPDSIAFSPSSALPQHYEQIRDMGFQNIASDVNQLMKERAALDHKTVWLFGHAQQLCENRGKDIFQLVAEKQELSRSLDQAGLEKQQLSRFLEEAAPRHQQLVDELTGSRAQEAEYGEANAELRLRNDQQQDDLDRQEERLIFLQEEKDKLEADLTLERAQSKAANEQLALVSERCDGLNEAAADFKETITSQKGTISDLSDQCRTLRKQNEALNTANVDLRNEETIGSRALKESYDTNDTLMEDIAGHTRREEEDALRIAKLQHEIDTHKPIKEVEEANRQLQEEIDELRQCGETQAAKFLQEEEAREREMKSLLAQMKDLKAQCADAEQKREAEQKQVAHLTAKAKEQQAQADLSTAAKDKDITILCGKLKRERAENERIRGLATAIHTPGAGVHRGMVTAPTDGTVQDHDEAAPPAKRQRADPVPQDIAIGAGRRQPFLLHVSEQPAIHQLPSLTDPSIDQRCRLIGDACAMAAQRQFAEVESTHREQLNQVKKRSANQDIEIYNLGITNLRLRDLLKEAEKQNAENRELRLKFEKEIDQLKLDLDNRAAEMVAMQLRKDVLEKECRQRFDEVVRRATEDAEEHEADIALVRSEYSFEISALCKRETELAGVVKVAKESAQMKDEAIAGLEDDLRVSEKFNEAQCLEIEALRSKVTLADERLTEGSVTNAALVQEAVDRAEGQKEASLTIALLKRILASNKESTAKLELTNLELQGQIAQLENDCGLLSSQREQEKLDHGIVCKELSEEMGKQLAEVERWKANMQPSRRQ</sequence>
<feature type="coiled-coil region" evidence="1">
    <location>
        <begin position="528"/>
        <end position="558"/>
    </location>
</feature>
<feature type="coiled-coil region" evidence="1">
    <location>
        <begin position="135"/>
        <end position="183"/>
    </location>
</feature>
<feature type="coiled-coil region" evidence="1">
    <location>
        <begin position="722"/>
        <end position="781"/>
    </location>
</feature>
<dbReference type="RefSeq" id="XP_003848717.1">
    <property type="nucleotide sequence ID" value="XM_003848669.1"/>
</dbReference>
<dbReference type="HOGENOM" id="CLU_356106_0_0_1"/>
<dbReference type="EMBL" id="CM001206">
    <property type="protein sequence ID" value="EGP83693.1"/>
    <property type="molecule type" value="Genomic_DNA"/>
</dbReference>
<keyword evidence="1" id="KW-0175">Coiled coil</keyword>
<accession>F9XMI3</accession>
<dbReference type="STRING" id="336722.F9XMI3"/>
<reference evidence="2 3" key="1">
    <citation type="journal article" date="2011" name="PLoS Genet.">
        <title>Finished genome of the fungal wheat pathogen Mycosphaerella graminicola reveals dispensome structure, chromosome plasticity, and stealth pathogenesis.</title>
        <authorList>
            <person name="Goodwin S.B."/>
            <person name="Ben M'barek S."/>
            <person name="Dhillon B."/>
            <person name="Wittenberg A.H.J."/>
            <person name="Crane C.F."/>
            <person name="Hane J.K."/>
            <person name="Foster A.J."/>
            <person name="Van der Lee T.A.J."/>
            <person name="Grimwood J."/>
            <person name="Aerts A."/>
            <person name="Antoniw J."/>
            <person name="Bailey A."/>
            <person name="Bluhm B."/>
            <person name="Bowler J."/>
            <person name="Bristow J."/>
            <person name="van der Burgt A."/>
            <person name="Canto-Canche B."/>
            <person name="Churchill A.C.L."/>
            <person name="Conde-Ferraez L."/>
            <person name="Cools H.J."/>
            <person name="Coutinho P.M."/>
            <person name="Csukai M."/>
            <person name="Dehal P."/>
            <person name="De Wit P."/>
            <person name="Donzelli B."/>
            <person name="van de Geest H.C."/>
            <person name="van Ham R.C.H.J."/>
            <person name="Hammond-Kosack K.E."/>
            <person name="Henrissat B."/>
            <person name="Kilian A."/>
            <person name="Kobayashi A.K."/>
            <person name="Koopmann E."/>
            <person name="Kourmpetis Y."/>
            <person name="Kuzniar A."/>
            <person name="Lindquist E."/>
            <person name="Lombard V."/>
            <person name="Maliepaard C."/>
            <person name="Martins N."/>
            <person name="Mehrabi R."/>
            <person name="Nap J.P.H."/>
            <person name="Ponomarenko A."/>
            <person name="Rudd J.J."/>
            <person name="Salamov A."/>
            <person name="Schmutz J."/>
            <person name="Schouten H.J."/>
            <person name="Shapiro H."/>
            <person name="Stergiopoulos I."/>
            <person name="Torriani S.F.F."/>
            <person name="Tu H."/>
            <person name="de Vries R.P."/>
            <person name="Waalwijk C."/>
            <person name="Ware S.B."/>
            <person name="Wiebenga A."/>
            <person name="Zwiers L.-H."/>
            <person name="Oliver R.P."/>
            <person name="Grigoriev I.V."/>
            <person name="Kema G.H.J."/>
        </authorList>
    </citation>
    <scope>NUCLEOTIDE SEQUENCE [LARGE SCALE GENOMIC DNA]</scope>
    <source>
        <strain evidence="3">CBS 115943 / IPO323</strain>
    </source>
</reference>
<protein>
    <submittedName>
        <fullName evidence="2">Uncharacterized protein</fullName>
    </submittedName>
</protein>
<dbReference type="InParanoid" id="F9XMI3"/>
<dbReference type="AlphaFoldDB" id="F9XMI3"/>
<feature type="coiled-coil region" evidence="1">
    <location>
        <begin position="585"/>
        <end position="612"/>
    </location>
</feature>